<dbReference type="InterPro" id="IPR050559">
    <property type="entry name" value="P-Pant_transferase_sf"/>
</dbReference>
<dbReference type="PANTHER" id="PTHR12215">
    <property type="entry name" value="PHOSPHOPANTETHEINE TRANSFERASE"/>
    <property type="match status" value="1"/>
</dbReference>
<evidence type="ECO:0000313" key="2">
    <source>
        <dbReference type="EMBL" id="RNB49734.1"/>
    </source>
</evidence>
<dbReference type="PANTHER" id="PTHR12215:SF10">
    <property type="entry name" value="L-AMINOADIPATE-SEMIALDEHYDE DEHYDROGENASE-PHOSPHOPANTETHEINYL TRANSFERASE"/>
    <property type="match status" value="1"/>
</dbReference>
<evidence type="ECO:0000256" key="1">
    <source>
        <dbReference type="ARBA" id="ARBA00022679"/>
    </source>
</evidence>
<gene>
    <name evidence="2" type="ORF">EDM22_09780</name>
</gene>
<name>A0A3M8AEU4_9MICO</name>
<protein>
    <recommendedName>
        <fullName evidence="4">4'-phosphopantetheinyl transferase superfamily protein</fullName>
    </recommendedName>
</protein>
<dbReference type="InterPro" id="IPR037143">
    <property type="entry name" value="4-PPantetheinyl_Trfase_dom_sf"/>
</dbReference>
<proteinExistence type="predicted"/>
<dbReference type="GO" id="GO:0000287">
    <property type="term" value="F:magnesium ion binding"/>
    <property type="evidence" value="ECO:0007669"/>
    <property type="project" value="InterPro"/>
</dbReference>
<dbReference type="SUPFAM" id="SSF56214">
    <property type="entry name" value="4'-phosphopantetheinyl transferase"/>
    <property type="match status" value="2"/>
</dbReference>
<keyword evidence="3" id="KW-1185">Reference proteome</keyword>
<keyword evidence="1" id="KW-0808">Transferase</keyword>
<dbReference type="GO" id="GO:0019878">
    <property type="term" value="P:lysine biosynthetic process via aminoadipic acid"/>
    <property type="evidence" value="ECO:0007669"/>
    <property type="project" value="TreeGrafter"/>
</dbReference>
<dbReference type="EMBL" id="RHHB01000015">
    <property type="protein sequence ID" value="RNB49734.1"/>
    <property type="molecule type" value="Genomic_DNA"/>
</dbReference>
<dbReference type="Gene3D" id="3.90.470.20">
    <property type="entry name" value="4'-phosphopantetheinyl transferase domain"/>
    <property type="match status" value="1"/>
</dbReference>
<dbReference type="RefSeq" id="WP_122936866.1">
    <property type="nucleotide sequence ID" value="NZ_JBHSNT010000003.1"/>
</dbReference>
<reference evidence="2 3" key="1">
    <citation type="submission" date="2018-10" db="EMBL/GenBank/DDBJ databases">
        <title>Isolation, diversity and antibacterial activity of antinobacteria from the wheat rhizosphere soil.</title>
        <authorList>
            <person name="Sun T."/>
        </authorList>
    </citation>
    <scope>NUCLEOTIDE SEQUENCE [LARGE SCALE GENOMIC DNA]</scope>
    <source>
        <strain evidence="2 3">SJ-23</strain>
    </source>
</reference>
<dbReference type="GO" id="GO:0005829">
    <property type="term" value="C:cytosol"/>
    <property type="evidence" value="ECO:0007669"/>
    <property type="project" value="TreeGrafter"/>
</dbReference>
<accession>A0A3M8AEU4</accession>
<organism evidence="2 3">
    <name type="scientific">Agromyces tardus</name>
    <dbReference type="NCBI Taxonomy" id="2583849"/>
    <lineage>
        <taxon>Bacteria</taxon>
        <taxon>Bacillati</taxon>
        <taxon>Actinomycetota</taxon>
        <taxon>Actinomycetes</taxon>
        <taxon>Micrococcales</taxon>
        <taxon>Microbacteriaceae</taxon>
        <taxon>Agromyces</taxon>
    </lineage>
</organism>
<evidence type="ECO:0000313" key="3">
    <source>
        <dbReference type="Proteomes" id="UP000275048"/>
    </source>
</evidence>
<dbReference type="GO" id="GO:0008897">
    <property type="term" value="F:holo-[acyl-carrier-protein] synthase activity"/>
    <property type="evidence" value="ECO:0007669"/>
    <property type="project" value="InterPro"/>
</dbReference>
<dbReference type="AlphaFoldDB" id="A0A3M8AEU4"/>
<comment type="caution">
    <text evidence="2">The sequence shown here is derived from an EMBL/GenBank/DDBJ whole genome shotgun (WGS) entry which is preliminary data.</text>
</comment>
<sequence>MTGVRLRWARPTPTGRWREPALRLLTTDERRRWEAIPLPERRDRFLLGRLLLRQAAAELCGVPIDAVRVRAECPRCGGPHGRPTIEGVGGRAPHASLSSTSGLVVAAVLPAELGTALGVDVERAWPGRERRAAIDALLPPTRWPDAGGVSPLRRWTRAEAVLKADGRGLRVEPRLVSVHRVRGRLVASVGDEPVRYDLVDRRIGGTGRLGGLGGGARRSNGTGAILSVAVARTER</sequence>
<dbReference type="Proteomes" id="UP000275048">
    <property type="component" value="Unassembled WGS sequence"/>
</dbReference>
<evidence type="ECO:0008006" key="4">
    <source>
        <dbReference type="Google" id="ProtNLM"/>
    </source>
</evidence>